<protein>
    <submittedName>
        <fullName evidence="1">Uncharacterized protein</fullName>
    </submittedName>
</protein>
<organism evidence="1">
    <name type="scientific">Panicum hallii</name>
    <dbReference type="NCBI Taxonomy" id="206008"/>
    <lineage>
        <taxon>Eukaryota</taxon>
        <taxon>Viridiplantae</taxon>
        <taxon>Streptophyta</taxon>
        <taxon>Embryophyta</taxon>
        <taxon>Tracheophyta</taxon>
        <taxon>Spermatophyta</taxon>
        <taxon>Magnoliopsida</taxon>
        <taxon>Liliopsida</taxon>
        <taxon>Poales</taxon>
        <taxon>Poaceae</taxon>
        <taxon>PACMAD clade</taxon>
        <taxon>Panicoideae</taxon>
        <taxon>Panicodae</taxon>
        <taxon>Paniceae</taxon>
        <taxon>Panicinae</taxon>
        <taxon>Panicum</taxon>
        <taxon>Panicum sect. Panicum</taxon>
    </lineage>
</organism>
<evidence type="ECO:0000313" key="1">
    <source>
        <dbReference type="EMBL" id="PVH35028.1"/>
    </source>
</evidence>
<dbReference type="EMBL" id="CM008052">
    <property type="protein sequence ID" value="PVH35028.1"/>
    <property type="molecule type" value="Genomic_DNA"/>
</dbReference>
<name>A0A2T8IBM6_9POAL</name>
<gene>
    <name evidence="1" type="ORF">PAHAL_7G088800</name>
</gene>
<dbReference type="Gramene" id="PVH35028">
    <property type="protein sequence ID" value="PVH35028"/>
    <property type="gene ID" value="PAHAL_7G088800"/>
</dbReference>
<dbReference type="AlphaFoldDB" id="A0A2T8IBM6"/>
<reference evidence="1" key="1">
    <citation type="submission" date="2018-04" db="EMBL/GenBank/DDBJ databases">
        <title>WGS assembly of Panicum hallii.</title>
        <authorList>
            <person name="Lovell J."/>
            <person name="Jenkins J."/>
            <person name="Lowry D."/>
            <person name="Mamidi S."/>
            <person name="Sreedasyam A."/>
            <person name="Weng X."/>
            <person name="Barry K."/>
            <person name="Bonette J."/>
            <person name="Campitelli B."/>
            <person name="Daum C."/>
            <person name="Gordon S."/>
            <person name="Gould B."/>
            <person name="Lipzen A."/>
            <person name="Macqueen A."/>
            <person name="Palacio-Mejia J."/>
            <person name="Plott C."/>
            <person name="Shakirov E."/>
            <person name="Shu S."/>
            <person name="Yoshinaga Y."/>
            <person name="Zane M."/>
            <person name="Rokhsar D."/>
            <person name="Grimwood J."/>
            <person name="Schmutz J."/>
            <person name="Juenger T."/>
        </authorList>
    </citation>
    <scope>NUCLEOTIDE SEQUENCE [LARGE SCALE GENOMIC DNA]</scope>
    <source>
        <strain evidence="1">FIL2</strain>
    </source>
</reference>
<proteinExistence type="predicted"/>
<sequence>MDAASQAVPHRALWFRTNGAMMQEWQWGRLRWGRPVVLLQQPHMEHIVDAGAGRKLQPNGDLVDEFDDAVRPEETRLQLAAHRLRER</sequence>
<dbReference type="Proteomes" id="UP000243499">
    <property type="component" value="Chromosome 7"/>
</dbReference>
<accession>A0A2T8IBM6</accession>